<comment type="caution">
    <text evidence="2">The sequence shown here is derived from an EMBL/GenBank/DDBJ whole genome shotgun (WGS) entry which is preliminary data.</text>
</comment>
<dbReference type="EMBL" id="JAHXZJ010000374">
    <property type="protein sequence ID" value="KAH0560406.1"/>
    <property type="molecule type" value="Genomic_DNA"/>
</dbReference>
<keyword evidence="1" id="KW-1133">Transmembrane helix</keyword>
<dbReference type="Proteomes" id="UP000826195">
    <property type="component" value="Unassembled WGS sequence"/>
</dbReference>
<accession>A0AAV7IFN9</accession>
<protein>
    <submittedName>
        <fullName evidence="2">Uncharacterized protein</fullName>
    </submittedName>
</protein>
<feature type="transmembrane region" description="Helical" evidence="1">
    <location>
        <begin position="63"/>
        <end position="87"/>
    </location>
</feature>
<keyword evidence="3" id="KW-1185">Reference proteome</keyword>
<name>A0AAV7IFN9_COTGL</name>
<evidence type="ECO:0000256" key="1">
    <source>
        <dbReference type="SAM" id="Phobius"/>
    </source>
</evidence>
<dbReference type="AlphaFoldDB" id="A0AAV7IFN9"/>
<evidence type="ECO:0000313" key="3">
    <source>
        <dbReference type="Proteomes" id="UP000826195"/>
    </source>
</evidence>
<sequence length="115" mass="12474">MWWVSTGFGATSRLQAASKRFNADQSFMLEDPILAQSYRATGNTATSWMSELTGGTKSKSDGFYLFGNTVFAFTGTVLLVSTARLFFGVSVNLLVTISASEDGKVILKNNFPIVL</sequence>
<organism evidence="2 3">
    <name type="scientific">Cotesia glomerata</name>
    <name type="common">Lepidopteran parasitic wasp</name>
    <name type="synonym">Apanteles glomeratus</name>
    <dbReference type="NCBI Taxonomy" id="32391"/>
    <lineage>
        <taxon>Eukaryota</taxon>
        <taxon>Metazoa</taxon>
        <taxon>Ecdysozoa</taxon>
        <taxon>Arthropoda</taxon>
        <taxon>Hexapoda</taxon>
        <taxon>Insecta</taxon>
        <taxon>Pterygota</taxon>
        <taxon>Neoptera</taxon>
        <taxon>Endopterygota</taxon>
        <taxon>Hymenoptera</taxon>
        <taxon>Apocrita</taxon>
        <taxon>Ichneumonoidea</taxon>
        <taxon>Braconidae</taxon>
        <taxon>Microgastrinae</taxon>
        <taxon>Cotesia</taxon>
    </lineage>
</organism>
<gene>
    <name evidence="2" type="ORF">KQX54_004250</name>
</gene>
<keyword evidence="1" id="KW-0472">Membrane</keyword>
<proteinExistence type="predicted"/>
<evidence type="ECO:0000313" key="2">
    <source>
        <dbReference type="EMBL" id="KAH0560406.1"/>
    </source>
</evidence>
<reference evidence="2 3" key="1">
    <citation type="journal article" date="2021" name="J. Hered.">
        <title>A chromosome-level genome assembly of the parasitoid wasp, Cotesia glomerata (Hymenoptera: Braconidae).</title>
        <authorList>
            <person name="Pinto B.J."/>
            <person name="Weis J.J."/>
            <person name="Gamble T."/>
            <person name="Ode P.J."/>
            <person name="Paul R."/>
            <person name="Zaspel J.M."/>
        </authorList>
    </citation>
    <scope>NUCLEOTIDE SEQUENCE [LARGE SCALE GENOMIC DNA]</scope>
    <source>
        <strain evidence="2">CgM1</strain>
    </source>
</reference>
<keyword evidence="1" id="KW-0812">Transmembrane</keyword>